<dbReference type="PANTHER" id="PTHR36307">
    <property type="entry name" value="FLAGELLA BASAL BODY P-RING FORMATION PROTEIN FLGA"/>
    <property type="match status" value="1"/>
</dbReference>
<keyword evidence="2" id="KW-0969">Cilium</keyword>
<evidence type="ECO:0000313" key="2">
    <source>
        <dbReference type="EMBL" id="MBN2964593.1"/>
    </source>
</evidence>
<dbReference type="Proteomes" id="UP000703590">
    <property type="component" value="Unassembled WGS sequence"/>
</dbReference>
<feature type="domain" description="Flagella basal body P-ring formation protein FlgA SAF" evidence="1">
    <location>
        <begin position="147"/>
        <end position="264"/>
    </location>
</feature>
<dbReference type="RefSeq" id="WP_205459145.1">
    <property type="nucleotide sequence ID" value="NZ_JAFHKK010000014.1"/>
</dbReference>
<comment type="caution">
    <text evidence="2">The sequence shown here is derived from an EMBL/GenBank/DDBJ whole genome shotgun (WGS) entry which is preliminary data.</text>
</comment>
<dbReference type="PANTHER" id="PTHR36307:SF1">
    <property type="entry name" value="FLAGELLA BASAL BODY P-RING FORMATION PROTEIN FLGA"/>
    <property type="match status" value="1"/>
</dbReference>
<proteinExistence type="predicted"/>
<evidence type="ECO:0000313" key="3">
    <source>
        <dbReference type="Proteomes" id="UP000703590"/>
    </source>
</evidence>
<gene>
    <name evidence="2" type="primary">flgA</name>
    <name evidence="2" type="ORF">JWV37_07365</name>
</gene>
<reference evidence="3" key="2">
    <citation type="submission" date="2021-02" db="EMBL/GenBank/DDBJ databases">
        <title>Sulfurospirillum tamanensis sp. nov.</title>
        <authorList>
            <person name="Merkel A.Y."/>
        </authorList>
    </citation>
    <scope>NUCLEOTIDE SEQUENCE [LARGE SCALE GENOMIC DNA]</scope>
    <source>
        <strain evidence="3">T05b</strain>
    </source>
</reference>
<sequence>MLLSHISPSLEAVPLMRLPSSSTFQIPFLRLEALLTEHNVTSVDQSGGIVTLRRHCDITHDIDFLKHSVQQAFEEAYGVISIKAITLVPQSVLPSDFKEYTLVQTRLSDANVRNAQGTFSAIFADGQGLRRTLYFRFHVEATLTGFKAKHNLPNGKILTLSDIESVRFALESLPSMPLQEVKPDTLVVKQYVRENTLLLERQFDAKLLVQRRSSVEALMQDGALAIGVRAQALEGGNKGDTIRIRTNEGKVFQARILSKNKVIIKE</sequence>
<name>A0ABS2WSE6_9BACT</name>
<dbReference type="Pfam" id="PF13144">
    <property type="entry name" value="ChapFlgA"/>
    <property type="match status" value="1"/>
</dbReference>
<evidence type="ECO:0000259" key="1">
    <source>
        <dbReference type="Pfam" id="PF13144"/>
    </source>
</evidence>
<keyword evidence="3" id="KW-1185">Reference proteome</keyword>
<dbReference type="InterPro" id="IPR039246">
    <property type="entry name" value="Flagellar_FlgA"/>
</dbReference>
<organism evidence="2 3">
    <name type="scientific">Sulfurospirillum tamanense</name>
    <dbReference type="NCBI Taxonomy" id="2813362"/>
    <lineage>
        <taxon>Bacteria</taxon>
        <taxon>Pseudomonadati</taxon>
        <taxon>Campylobacterota</taxon>
        <taxon>Epsilonproteobacteria</taxon>
        <taxon>Campylobacterales</taxon>
        <taxon>Sulfurospirillaceae</taxon>
        <taxon>Sulfurospirillum</taxon>
    </lineage>
</organism>
<protein>
    <submittedName>
        <fullName evidence="2">Flagellar basal body P-ring formation protein FlgA</fullName>
    </submittedName>
</protein>
<keyword evidence="2" id="KW-0282">Flagellum</keyword>
<accession>A0ABS2WSE6</accession>
<dbReference type="EMBL" id="JAFHKK010000014">
    <property type="protein sequence ID" value="MBN2964593.1"/>
    <property type="molecule type" value="Genomic_DNA"/>
</dbReference>
<dbReference type="InterPro" id="IPR017585">
    <property type="entry name" value="SAF_FlgA"/>
</dbReference>
<reference evidence="2 3" key="3">
    <citation type="submission" date="2021-02" db="EMBL/GenBank/DDBJ databases">
        <authorList>
            <person name="Merkel A.Y."/>
        </authorList>
    </citation>
    <scope>NUCLEOTIDE SEQUENCE [LARGE SCALE GENOMIC DNA]</scope>
    <source>
        <strain evidence="2 3">T05b</strain>
    </source>
</reference>
<reference evidence="2 3" key="1">
    <citation type="submission" date="2021-02" db="EMBL/GenBank/DDBJ databases">
        <title>Sulfurospirillum tamanensis sp. nov.</title>
        <authorList>
            <person name="Frolova A."/>
            <person name="Merkel A."/>
            <person name="Slobodkin A."/>
        </authorList>
    </citation>
    <scope>NUCLEOTIDE SEQUENCE [LARGE SCALE GENOMIC DNA]</scope>
    <source>
        <strain evidence="2 3">T05b</strain>
    </source>
</reference>
<dbReference type="Gene3D" id="2.30.30.760">
    <property type="match status" value="1"/>
</dbReference>
<dbReference type="NCBIfam" id="TIGR03170">
    <property type="entry name" value="flgA_cterm"/>
    <property type="match status" value="1"/>
</dbReference>
<keyword evidence="2" id="KW-0966">Cell projection</keyword>